<keyword evidence="4 6" id="KW-0215">Deoxyribonucleotide synthesis</keyword>
<dbReference type="SUPFAM" id="SSF51998">
    <property type="entry name" value="PFL-like glycyl radical enzymes"/>
    <property type="match status" value="1"/>
</dbReference>
<feature type="domain" description="Ribonucleotide reductase large subunit" evidence="7">
    <location>
        <begin position="591"/>
        <end position="613"/>
    </location>
</feature>
<dbReference type="SUPFAM" id="SSF48168">
    <property type="entry name" value="R1 subunit of ribonucleotide reductase, N-terminal domain"/>
    <property type="match status" value="1"/>
</dbReference>
<dbReference type="eggNOG" id="COG0209">
    <property type="taxonomic scope" value="Bacteria"/>
</dbReference>
<dbReference type="PROSITE" id="PS00089">
    <property type="entry name" value="RIBORED_LARGE"/>
    <property type="match status" value="1"/>
</dbReference>
<comment type="similarity">
    <text evidence="1 6">Belongs to the ribonucleoside diphosphate reductase large chain family.</text>
</comment>
<evidence type="ECO:0000259" key="7">
    <source>
        <dbReference type="PROSITE" id="PS00089"/>
    </source>
</evidence>
<dbReference type="NCBIfam" id="TIGR02506">
    <property type="entry name" value="NrdE_NrdA"/>
    <property type="match status" value="1"/>
</dbReference>
<keyword evidence="9" id="KW-1185">Reference proteome</keyword>
<dbReference type="FunFam" id="3.20.70.20:FF:000014">
    <property type="entry name" value="Ribonucleoside-diphosphate reductase"/>
    <property type="match status" value="1"/>
</dbReference>
<protein>
    <recommendedName>
        <fullName evidence="2 6">Ribonucleoside-diphosphate reductase</fullName>
        <ecNumber evidence="2 6">1.17.4.1</ecNumber>
    </recommendedName>
</protein>
<evidence type="ECO:0000256" key="1">
    <source>
        <dbReference type="ARBA" id="ARBA00010406"/>
    </source>
</evidence>
<dbReference type="STRING" id="1462526.BN990_04146"/>
<dbReference type="GO" id="GO:0009263">
    <property type="term" value="P:deoxyribonucleotide biosynthetic process"/>
    <property type="evidence" value="ECO:0007669"/>
    <property type="project" value="UniProtKB-KW"/>
</dbReference>
<sequence>MKAEVLQDHNIKSIIHDAEKGLSINTSEYLEKVVKSAGQPIDKVFDTLIKSALERVDETSPDWTYLASRIYLRHLYHKASEHRSENFYELIQILTDKKIYHTNLLKKYNKTEIDQLSLEIDTKRDLLFDYLGLYSLATRYLATDHDKNVYELPQERWMIIAMWLMQDEDKDARLDYVKEAYWALSNLYMTVATPTLNNAGKTHGQLSSCFIDTVDDSLQSIYDSNTDIAKLSKNGGGIGVYMGKIRSRGSSIKGFKGMSSGVVPWIKQLNNTAVNVDQLGTRKGAIAIYLDIWHADIESFLDLKLNNGDERMRAHDIFTGVTLPDLFMEQVENRGDWFLFDPHEVRQVMGYSLEDFYDEEKSNGSWREKYKECVQSDLLTKKKVPAIDLMKRIMKSQLESGTPFMFYRDEVNRMNTNSHEGMIYCSNLCTEITQNQSPSEFIEELLEEENTIIKKYQSGDYVVCNLSSINLGKAVPDDVLERLIKIQVRMLDNVVDINTLPILQAQLTNKKYRAIGLGTFGWHHLLAKKNIKWESDEAVDYADELYEIISYLTIKASMELSKEKGAYPLYNGSDWQTGDYFRKHGYDSNKWVELSKDVISNGMRNAYLMAVAPNSTTAMIAGSTASIDPIFKPFYHEEKKDFKIPKTAPELDHKTYDVYRKSAYIVDQRWSVKQNAARQKHIDQSLSFNFYVPHTIKASLLLDLHLQAWKEGLKTTYYVRSTSSDVEECEWCQS</sequence>
<organism evidence="8 9">
    <name type="scientific">Virgibacillus massiliensis</name>
    <dbReference type="NCBI Taxonomy" id="1462526"/>
    <lineage>
        <taxon>Bacteria</taxon>
        <taxon>Bacillati</taxon>
        <taxon>Bacillota</taxon>
        <taxon>Bacilli</taxon>
        <taxon>Bacillales</taxon>
        <taxon>Bacillaceae</taxon>
        <taxon>Virgibacillus</taxon>
    </lineage>
</organism>
<dbReference type="EMBL" id="CCDP010000003">
    <property type="protein sequence ID" value="CDQ41769.1"/>
    <property type="molecule type" value="Genomic_DNA"/>
</dbReference>
<evidence type="ECO:0000313" key="9">
    <source>
        <dbReference type="Proteomes" id="UP000028875"/>
    </source>
</evidence>
<dbReference type="PANTHER" id="PTHR11573">
    <property type="entry name" value="RIBONUCLEOSIDE-DIPHOSPHATE REDUCTASE LARGE CHAIN"/>
    <property type="match status" value="1"/>
</dbReference>
<dbReference type="InterPro" id="IPR039718">
    <property type="entry name" value="Rrm1"/>
</dbReference>
<dbReference type="OrthoDB" id="9762933at2"/>
<dbReference type="PANTHER" id="PTHR11573:SF6">
    <property type="entry name" value="RIBONUCLEOSIDE-DIPHOSPHATE REDUCTASE LARGE SUBUNIT"/>
    <property type="match status" value="1"/>
</dbReference>
<dbReference type="Proteomes" id="UP000028875">
    <property type="component" value="Unassembled WGS sequence"/>
</dbReference>
<proteinExistence type="inferred from homology"/>
<dbReference type="InterPro" id="IPR013509">
    <property type="entry name" value="RNR_lsu_N"/>
</dbReference>
<dbReference type="EC" id="1.17.4.1" evidence="2 6"/>
<comment type="catalytic activity">
    <reaction evidence="5 6">
        <text>a 2'-deoxyribonucleoside 5'-diphosphate + [thioredoxin]-disulfide + H2O = a ribonucleoside 5'-diphosphate + [thioredoxin]-dithiol</text>
        <dbReference type="Rhea" id="RHEA:23252"/>
        <dbReference type="Rhea" id="RHEA-COMP:10698"/>
        <dbReference type="Rhea" id="RHEA-COMP:10700"/>
        <dbReference type="ChEBI" id="CHEBI:15377"/>
        <dbReference type="ChEBI" id="CHEBI:29950"/>
        <dbReference type="ChEBI" id="CHEBI:50058"/>
        <dbReference type="ChEBI" id="CHEBI:57930"/>
        <dbReference type="ChEBI" id="CHEBI:73316"/>
        <dbReference type="EC" id="1.17.4.1"/>
    </reaction>
</comment>
<dbReference type="AlphaFoldDB" id="A0A024QGY3"/>
<evidence type="ECO:0000313" key="8">
    <source>
        <dbReference type="EMBL" id="CDQ41769.1"/>
    </source>
</evidence>
<evidence type="ECO:0000256" key="5">
    <source>
        <dbReference type="ARBA" id="ARBA00047754"/>
    </source>
</evidence>
<gene>
    <name evidence="8" type="primary">nrdE2_2</name>
    <name evidence="8" type="ORF">BN990_04146</name>
</gene>
<comment type="function">
    <text evidence="6">Provides the precursors necessary for DNA synthesis. Catalyzes the biosynthesis of deoxyribonucleotides from the corresponding ribonucleotides.</text>
</comment>
<dbReference type="PRINTS" id="PR01183">
    <property type="entry name" value="RIBORDTASEM1"/>
</dbReference>
<dbReference type="GO" id="GO:0005524">
    <property type="term" value="F:ATP binding"/>
    <property type="evidence" value="ECO:0007669"/>
    <property type="project" value="InterPro"/>
</dbReference>
<accession>A0A024QGY3</accession>
<keyword evidence="3 6" id="KW-0560">Oxidoreductase</keyword>
<evidence type="ECO:0000256" key="6">
    <source>
        <dbReference type="RuleBase" id="RU003410"/>
    </source>
</evidence>
<reference evidence="8 9" key="1">
    <citation type="submission" date="2014-03" db="EMBL/GenBank/DDBJ databases">
        <authorList>
            <person name="Urmite Genomes U."/>
        </authorList>
    </citation>
    <scope>NUCLEOTIDE SEQUENCE [LARGE SCALE GENOMIC DNA]</scope>
    <source>
        <strain evidence="8 9">Vm-5</strain>
    </source>
</reference>
<comment type="caution">
    <text evidence="8">The sequence shown here is derived from an EMBL/GenBank/DDBJ whole genome shotgun (WGS) entry which is preliminary data.</text>
</comment>
<dbReference type="GO" id="GO:0004748">
    <property type="term" value="F:ribonucleoside-diphosphate reductase activity, thioredoxin disulfide as acceptor"/>
    <property type="evidence" value="ECO:0007669"/>
    <property type="project" value="UniProtKB-EC"/>
</dbReference>
<dbReference type="CDD" id="cd01679">
    <property type="entry name" value="RNR_I"/>
    <property type="match status" value="1"/>
</dbReference>
<dbReference type="InterPro" id="IPR000788">
    <property type="entry name" value="RNR_lg_C"/>
</dbReference>
<dbReference type="GO" id="GO:0005971">
    <property type="term" value="C:ribonucleoside-diphosphate reductase complex"/>
    <property type="evidence" value="ECO:0007669"/>
    <property type="project" value="TreeGrafter"/>
</dbReference>
<dbReference type="RefSeq" id="WP_051739332.1">
    <property type="nucleotide sequence ID" value="NZ_BNER01000008.1"/>
</dbReference>
<dbReference type="InterPro" id="IPR008926">
    <property type="entry name" value="RNR_R1-su_N"/>
</dbReference>
<name>A0A024QGY3_9BACI</name>
<evidence type="ECO:0000256" key="4">
    <source>
        <dbReference type="ARBA" id="ARBA00023116"/>
    </source>
</evidence>
<dbReference type="Pfam" id="PF00317">
    <property type="entry name" value="Ribonuc_red_lgN"/>
    <property type="match status" value="1"/>
</dbReference>
<dbReference type="Pfam" id="PF02867">
    <property type="entry name" value="Ribonuc_red_lgC"/>
    <property type="match status" value="1"/>
</dbReference>
<dbReference type="NCBIfam" id="NF006665">
    <property type="entry name" value="PRK09209.1"/>
    <property type="match status" value="1"/>
</dbReference>
<dbReference type="InterPro" id="IPR013346">
    <property type="entry name" value="NrdE_NrdA_C"/>
</dbReference>
<evidence type="ECO:0000256" key="3">
    <source>
        <dbReference type="ARBA" id="ARBA00023002"/>
    </source>
</evidence>
<dbReference type="Gene3D" id="3.20.70.20">
    <property type="match status" value="1"/>
</dbReference>
<evidence type="ECO:0000256" key="2">
    <source>
        <dbReference type="ARBA" id="ARBA00012274"/>
    </source>
</evidence>
<dbReference type="UniPathway" id="UPA00326"/>
<reference evidence="9" key="2">
    <citation type="submission" date="2014-05" db="EMBL/GenBank/DDBJ databases">
        <title>Draft genome sequence of Virgibacillus massiliensis Vm-5.</title>
        <authorList>
            <person name="Khelaifia S."/>
            <person name="Croce O."/>
            <person name="Lagier J.C."/>
            <person name="Raoult D."/>
        </authorList>
    </citation>
    <scope>NUCLEOTIDE SEQUENCE [LARGE SCALE GENOMIC DNA]</scope>
    <source>
        <strain evidence="9">Vm-5</strain>
    </source>
</reference>